<dbReference type="InterPro" id="IPR018316">
    <property type="entry name" value="Tubulin/FtsZ_2-layer-sand-dom"/>
</dbReference>
<dbReference type="SUPFAM" id="SSF55307">
    <property type="entry name" value="Tubulin C-terminal domain-like"/>
    <property type="match status" value="1"/>
</dbReference>
<dbReference type="InterPro" id="IPR008280">
    <property type="entry name" value="Tub_FtsZ_C"/>
</dbReference>
<keyword evidence="3 5" id="KW-0342">GTP-binding</keyword>
<dbReference type="PROSITE" id="PS01134">
    <property type="entry name" value="FTSZ_1"/>
    <property type="match status" value="1"/>
</dbReference>
<dbReference type="RefSeq" id="WP_027396293.1">
    <property type="nucleotide sequence ID" value="NZ_JSCE01000192.1"/>
</dbReference>
<keyword evidence="12" id="KW-1185">Reference proteome</keyword>
<dbReference type="GO" id="GO:0000917">
    <property type="term" value="P:division septum assembly"/>
    <property type="evidence" value="ECO:0007669"/>
    <property type="project" value="UniProtKB-KW"/>
</dbReference>
<reference evidence="11 12" key="1">
    <citation type="journal article" date="2013" name="PLoS ONE">
        <title>Identification and characterization of three novel lipases belonging to families II and V from Anaerovibrio lipolyticus 5ST.</title>
        <authorList>
            <person name="Prive F."/>
            <person name="Kaderbhai N.N."/>
            <person name="Girdwood S."/>
            <person name="Worgan H.J."/>
            <person name="Pinloche E."/>
            <person name="Scollan N.D."/>
            <person name="Huws S.A."/>
            <person name="Newbold C.J."/>
        </authorList>
    </citation>
    <scope>NUCLEOTIDE SEQUENCE [LARGE SCALE GENOMIC DNA]</scope>
    <source>
        <strain evidence="11 12">5S</strain>
    </source>
</reference>
<dbReference type="InterPro" id="IPR036525">
    <property type="entry name" value="Tubulin/FtsZ_GTPase_sf"/>
</dbReference>
<dbReference type="AlphaFoldDB" id="A0A0B2JV02"/>
<keyword evidence="2 5" id="KW-0547">Nucleotide-binding</keyword>
<dbReference type="InterPro" id="IPR024757">
    <property type="entry name" value="FtsZ_C"/>
</dbReference>
<dbReference type="SUPFAM" id="SSF52490">
    <property type="entry name" value="Tubulin nucleotide-binding domain-like"/>
    <property type="match status" value="1"/>
</dbReference>
<comment type="function">
    <text evidence="5 7">Essential cell division protein that forms a contractile ring structure (Z ring) at the future cell division site. The regulation of the ring assembly controls the timing and the location of cell division. One of the functions of the FtsZ ring is to recruit other cell division proteins to the septum to produce a new cell wall between the dividing cells. Binds GTP and shows GTPase activity.</text>
</comment>
<dbReference type="CDD" id="cd02201">
    <property type="entry name" value="FtsZ_type1"/>
    <property type="match status" value="1"/>
</dbReference>
<feature type="domain" description="Tubulin/FtsZ 2-layer sandwich" evidence="10">
    <location>
        <begin position="210"/>
        <end position="328"/>
    </location>
</feature>
<dbReference type="SMART" id="SM00865">
    <property type="entry name" value="Tubulin_C"/>
    <property type="match status" value="1"/>
</dbReference>
<dbReference type="EMBL" id="JSCE01000192">
    <property type="protein sequence ID" value="KHM51494.1"/>
    <property type="molecule type" value="Genomic_DNA"/>
</dbReference>
<dbReference type="NCBIfam" id="TIGR00065">
    <property type="entry name" value="ftsZ"/>
    <property type="match status" value="1"/>
</dbReference>
<organism evidence="11 12">
    <name type="scientific">Anaerovibrio lipolyticus</name>
    <dbReference type="NCBI Taxonomy" id="82374"/>
    <lineage>
        <taxon>Bacteria</taxon>
        <taxon>Bacillati</taxon>
        <taxon>Bacillota</taxon>
        <taxon>Negativicutes</taxon>
        <taxon>Selenomonadales</taxon>
        <taxon>Selenomonadaceae</taxon>
        <taxon>Anaerovibrio</taxon>
    </lineage>
</organism>
<keyword evidence="4 5" id="KW-0717">Septation</keyword>
<feature type="binding site" evidence="5">
    <location>
        <begin position="24"/>
        <end position="28"/>
    </location>
    <ligand>
        <name>GTP</name>
        <dbReference type="ChEBI" id="CHEBI:37565"/>
    </ligand>
</feature>
<dbReference type="GO" id="GO:0003924">
    <property type="term" value="F:GTPase activity"/>
    <property type="evidence" value="ECO:0007669"/>
    <property type="project" value="UniProtKB-UniRule"/>
</dbReference>
<dbReference type="PROSITE" id="PS01135">
    <property type="entry name" value="FTSZ_2"/>
    <property type="match status" value="1"/>
</dbReference>
<protein>
    <recommendedName>
        <fullName evidence="5 6">Cell division protein FtsZ</fullName>
    </recommendedName>
</protein>
<comment type="subcellular location">
    <subcellularLocation>
        <location evidence="5">Cytoplasm</location>
    </subcellularLocation>
    <text evidence="5">Assembles at midcell at the inner surface of the cytoplasmic membrane.</text>
</comment>
<keyword evidence="5" id="KW-0963">Cytoplasm</keyword>
<dbReference type="PRINTS" id="PR00423">
    <property type="entry name" value="CELLDVISFTSZ"/>
</dbReference>
<evidence type="ECO:0000256" key="7">
    <source>
        <dbReference type="RuleBase" id="RU000631"/>
    </source>
</evidence>
<dbReference type="GO" id="GO:0032153">
    <property type="term" value="C:cell division site"/>
    <property type="evidence" value="ECO:0007669"/>
    <property type="project" value="UniProtKB-UniRule"/>
</dbReference>
<accession>A0A0B2JV02</accession>
<keyword evidence="5 7" id="KW-0132">Cell division</keyword>
<evidence type="ECO:0000313" key="11">
    <source>
        <dbReference type="EMBL" id="KHM51494.1"/>
    </source>
</evidence>
<dbReference type="eggNOG" id="COG0206">
    <property type="taxonomic scope" value="Bacteria"/>
</dbReference>
<dbReference type="InterPro" id="IPR037103">
    <property type="entry name" value="Tubulin/FtsZ-like_C"/>
</dbReference>
<evidence type="ECO:0000256" key="4">
    <source>
        <dbReference type="ARBA" id="ARBA00023210"/>
    </source>
</evidence>
<dbReference type="InterPro" id="IPR045061">
    <property type="entry name" value="FtsZ/CetZ"/>
</dbReference>
<dbReference type="Pfam" id="PF12327">
    <property type="entry name" value="FtsZ_C"/>
    <property type="match status" value="1"/>
</dbReference>
<comment type="subunit">
    <text evidence="5">Homodimer. Polymerizes to form a dynamic ring structure in a strictly GTP-dependent manner. Interacts directly with several other division proteins.</text>
</comment>
<evidence type="ECO:0000256" key="3">
    <source>
        <dbReference type="ARBA" id="ARBA00023134"/>
    </source>
</evidence>
<dbReference type="Pfam" id="PF00091">
    <property type="entry name" value="Tubulin"/>
    <property type="match status" value="1"/>
</dbReference>
<evidence type="ECO:0000256" key="1">
    <source>
        <dbReference type="ARBA" id="ARBA00009690"/>
    </source>
</evidence>
<dbReference type="GO" id="GO:0051258">
    <property type="term" value="P:protein polymerization"/>
    <property type="evidence" value="ECO:0007669"/>
    <property type="project" value="UniProtKB-UniRule"/>
</dbReference>
<dbReference type="STRING" id="82374.NZ47_10140"/>
<dbReference type="HAMAP" id="MF_00909">
    <property type="entry name" value="FtsZ"/>
    <property type="match status" value="1"/>
</dbReference>
<dbReference type="GO" id="GO:0005525">
    <property type="term" value="F:GTP binding"/>
    <property type="evidence" value="ECO:0007669"/>
    <property type="project" value="UniProtKB-UniRule"/>
</dbReference>
<dbReference type="InterPro" id="IPR020805">
    <property type="entry name" value="Cell_div_FtsZ_CS"/>
</dbReference>
<dbReference type="InterPro" id="IPR003008">
    <property type="entry name" value="Tubulin_FtsZ_GTPase"/>
</dbReference>
<evidence type="ECO:0000259" key="10">
    <source>
        <dbReference type="SMART" id="SM00865"/>
    </source>
</evidence>
<feature type="binding site" evidence="5">
    <location>
        <begin position="111"/>
        <end position="113"/>
    </location>
    <ligand>
        <name>GTP</name>
        <dbReference type="ChEBI" id="CHEBI:37565"/>
    </ligand>
</feature>
<dbReference type="SMART" id="SM00864">
    <property type="entry name" value="Tubulin"/>
    <property type="match status" value="1"/>
</dbReference>
<sequence>MPIDFDSYGDFDDKAVIKVVGVGGGGSNAVNCMVNAGVKGVEFIAVNTDSQALDQSLASTRIQIGGKATRGLGAGARPEVGAKAAEENREEIMAALQGADMVFIAAGMGGGTGTGAAPVVAECAKQVGALTVGVVTRPFSYEGRMRTKRAEAGIAALRQRVDTIITIPNEKVLNIIDRNTSFIDAFREVDDILRQGVQSISDLINESGYVNLDFADVEAVMSNAGPALMGIGEASGDNAPMNALREAVNSPLLEVSVSGARGVIINFVGESSHLNMMELNEASQSITAEAHPDANIIWGVSVDDTMGDSIRVTVVATDFESEQGRQNTTMPNANQQAPQQTPPSGMRVPVFGNQGANAANIGVPKQDFYKANGIDIPVWMRSNK</sequence>
<evidence type="ECO:0000259" key="9">
    <source>
        <dbReference type="SMART" id="SM00864"/>
    </source>
</evidence>
<feature type="region of interest" description="Disordered" evidence="8">
    <location>
        <begin position="321"/>
        <end position="345"/>
    </location>
</feature>
<dbReference type="FunFam" id="3.40.50.1440:FF:000001">
    <property type="entry name" value="Cell division protein FtsZ"/>
    <property type="match status" value="1"/>
</dbReference>
<dbReference type="Proteomes" id="UP000030993">
    <property type="component" value="Unassembled WGS sequence"/>
</dbReference>
<dbReference type="GO" id="GO:0043093">
    <property type="term" value="P:FtsZ-dependent cytokinesis"/>
    <property type="evidence" value="ECO:0007669"/>
    <property type="project" value="UniProtKB-UniRule"/>
</dbReference>
<feature type="binding site" evidence="5">
    <location>
        <position position="190"/>
    </location>
    <ligand>
        <name>GTP</name>
        <dbReference type="ChEBI" id="CHEBI:37565"/>
    </ligand>
</feature>
<feature type="compositionally biased region" description="Low complexity" evidence="8">
    <location>
        <begin position="331"/>
        <end position="343"/>
    </location>
</feature>
<dbReference type="PANTHER" id="PTHR30314">
    <property type="entry name" value="CELL DIVISION PROTEIN FTSZ-RELATED"/>
    <property type="match status" value="1"/>
</dbReference>
<dbReference type="InterPro" id="IPR000158">
    <property type="entry name" value="Cell_div_FtsZ"/>
</dbReference>
<evidence type="ECO:0000256" key="6">
    <source>
        <dbReference type="NCBIfam" id="TIGR00065"/>
    </source>
</evidence>
<comment type="similarity">
    <text evidence="1 5 7">Belongs to the FtsZ family.</text>
</comment>
<name>A0A0B2JV02_9FIRM</name>
<feature type="binding site" evidence="5">
    <location>
        <position position="146"/>
    </location>
    <ligand>
        <name>GTP</name>
        <dbReference type="ChEBI" id="CHEBI:37565"/>
    </ligand>
</feature>
<evidence type="ECO:0000256" key="2">
    <source>
        <dbReference type="ARBA" id="ARBA00022741"/>
    </source>
</evidence>
<keyword evidence="5 7" id="KW-0131">Cell cycle</keyword>
<comment type="caution">
    <text evidence="11">The sequence shown here is derived from an EMBL/GenBank/DDBJ whole genome shotgun (WGS) entry which is preliminary data.</text>
</comment>
<dbReference type="PANTHER" id="PTHR30314:SF3">
    <property type="entry name" value="MITOCHONDRIAL DIVISION PROTEIN FSZA"/>
    <property type="match status" value="1"/>
</dbReference>
<proteinExistence type="inferred from homology"/>
<evidence type="ECO:0000256" key="8">
    <source>
        <dbReference type="SAM" id="MobiDB-lite"/>
    </source>
</evidence>
<dbReference type="GO" id="GO:0005737">
    <property type="term" value="C:cytoplasm"/>
    <property type="evidence" value="ECO:0007669"/>
    <property type="project" value="UniProtKB-SubCell"/>
</dbReference>
<feature type="binding site" evidence="5">
    <location>
        <position position="142"/>
    </location>
    <ligand>
        <name>GTP</name>
        <dbReference type="ChEBI" id="CHEBI:37565"/>
    </ligand>
</feature>
<gene>
    <name evidence="5" type="primary">ftsZ</name>
    <name evidence="11" type="ORF">NZ47_10140</name>
</gene>
<dbReference type="Gene3D" id="3.40.50.1440">
    <property type="entry name" value="Tubulin/FtsZ, GTPase domain"/>
    <property type="match status" value="1"/>
</dbReference>
<dbReference type="Gene3D" id="3.30.1330.20">
    <property type="entry name" value="Tubulin/FtsZ, C-terminal domain"/>
    <property type="match status" value="1"/>
</dbReference>
<evidence type="ECO:0000313" key="12">
    <source>
        <dbReference type="Proteomes" id="UP000030993"/>
    </source>
</evidence>
<evidence type="ECO:0000256" key="5">
    <source>
        <dbReference type="HAMAP-Rule" id="MF_00909"/>
    </source>
</evidence>
<feature type="domain" description="Tubulin/FtsZ GTPase" evidence="9">
    <location>
        <begin position="16"/>
        <end position="208"/>
    </location>
</feature>